<protein>
    <submittedName>
        <fullName evidence="1">Uncharacterized protein</fullName>
    </submittedName>
</protein>
<sequence>MLLWPDNCSICMGTSQLSYNGSPTPNPFVLCRAKLTSEVPGFGFLHSPHGKTHKRSVKLSIYVHGAARRKDYRPDECQTTAIESRWPSYGFIQLIVLSAYLHDAE</sequence>
<gene>
    <name evidence="1" type="ORF">GDO78_017561</name>
</gene>
<keyword evidence="2" id="KW-1185">Reference proteome</keyword>
<dbReference type="EMBL" id="WNTK01025603">
    <property type="protein sequence ID" value="KAG9461240.1"/>
    <property type="molecule type" value="Genomic_DNA"/>
</dbReference>
<comment type="caution">
    <text evidence="1">The sequence shown here is derived from an EMBL/GenBank/DDBJ whole genome shotgun (WGS) entry which is preliminary data.</text>
</comment>
<name>A0A8J6BCW0_ELECQ</name>
<organism evidence="1 2">
    <name type="scientific">Eleutherodactylus coqui</name>
    <name type="common">Puerto Rican coqui</name>
    <dbReference type="NCBI Taxonomy" id="57060"/>
    <lineage>
        <taxon>Eukaryota</taxon>
        <taxon>Metazoa</taxon>
        <taxon>Chordata</taxon>
        <taxon>Craniata</taxon>
        <taxon>Vertebrata</taxon>
        <taxon>Euteleostomi</taxon>
        <taxon>Amphibia</taxon>
        <taxon>Batrachia</taxon>
        <taxon>Anura</taxon>
        <taxon>Neobatrachia</taxon>
        <taxon>Hyloidea</taxon>
        <taxon>Eleutherodactylidae</taxon>
        <taxon>Eleutherodactylinae</taxon>
        <taxon>Eleutherodactylus</taxon>
        <taxon>Eleutherodactylus</taxon>
    </lineage>
</organism>
<dbReference type="AlphaFoldDB" id="A0A8J6BCW0"/>
<dbReference type="Proteomes" id="UP000770717">
    <property type="component" value="Unassembled WGS sequence"/>
</dbReference>
<reference evidence="1" key="1">
    <citation type="thesis" date="2020" institute="ProQuest LLC" country="789 East Eisenhower Parkway, Ann Arbor, MI, USA">
        <title>Comparative Genomics and Chromosome Evolution.</title>
        <authorList>
            <person name="Mudd A.B."/>
        </authorList>
    </citation>
    <scope>NUCLEOTIDE SEQUENCE</scope>
    <source>
        <strain evidence="1">HN-11 Male</strain>
        <tissue evidence="1">Kidney and liver</tissue>
    </source>
</reference>
<proteinExistence type="predicted"/>
<evidence type="ECO:0000313" key="1">
    <source>
        <dbReference type="EMBL" id="KAG9461240.1"/>
    </source>
</evidence>
<accession>A0A8J6BCW0</accession>
<evidence type="ECO:0000313" key="2">
    <source>
        <dbReference type="Proteomes" id="UP000770717"/>
    </source>
</evidence>